<dbReference type="InterPro" id="IPR029033">
    <property type="entry name" value="His_PPase_superfam"/>
</dbReference>
<organism evidence="2 3">
    <name type="scientific">Dyella japonica</name>
    <dbReference type="NCBI Taxonomy" id="231455"/>
    <lineage>
        <taxon>Bacteria</taxon>
        <taxon>Pseudomonadati</taxon>
        <taxon>Pseudomonadota</taxon>
        <taxon>Gammaproteobacteria</taxon>
        <taxon>Lysobacterales</taxon>
        <taxon>Rhodanobacteraceae</taxon>
        <taxon>Dyella</taxon>
    </lineage>
</organism>
<dbReference type="EC" id="3.1.3.2" evidence="2"/>
<dbReference type="GO" id="GO:0008707">
    <property type="term" value="F:inositol hexakisphosphate 4-phosphatase activity"/>
    <property type="evidence" value="ECO:0007669"/>
    <property type="project" value="UniProtKB-EC"/>
</dbReference>
<dbReference type="RefSeq" id="WP_354012257.1">
    <property type="nucleotide sequence ID" value="NZ_JBEPMU010000001.1"/>
</dbReference>
<dbReference type="EC" id="3.1.3.26" evidence="2"/>
<dbReference type="Proteomes" id="UP001549184">
    <property type="component" value="Unassembled WGS sequence"/>
</dbReference>
<evidence type="ECO:0000256" key="1">
    <source>
        <dbReference type="SAM" id="SignalP"/>
    </source>
</evidence>
<feature type="signal peptide" evidence="1">
    <location>
        <begin position="1"/>
        <end position="23"/>
    </location>
</feature>
<keyword evidence="2" id="KW-0378">Hydrolase</keyword>
<dbReference type="GO" id="GO:0003993">
    <property type="term" value="F:acid phosphatase activity"/>
    <property type="evidence" value="ECO:0007669"/>
    <property type="project" value="UniProtKB-EC"/>
</dbReference>
<protein>
    <submittedName>
        <fullName evidence="2">4-phytase/acid phosphatase</fullName>
        <ecNumber evidence="2">3.1.3.2</ecNumber>
        <ecNumber evidence="2">3.1.3.26</ecNumber>
    </submittedName>
</protein>
<sequence>MKHSWLLRACLFGTALATLPTLAQSEEVAARVIVLRHGVRSPTSSPDELAPYANRAWTTWPVAPGVLTEHGAQGITALGQRMQRMLVADGLGRGQCDDAWLVIADSTPRNRASGAALVKGLQPSCHTGYLALAPEQNNALFHFVGKSGAKEEDAAVAPATWPPSALPELQFVLLGCRGDICLQDAARQGRKLLIDPAHDDDAAHAKSLKTAGSLSENLMLEYAQGFPLAQVAWSKGDAATIGRIITLHNQQFALSKKSLPAAAKAGSNLLAHIVATLQQTAGMSTNAAPLAPAKTRTVLLVGHDTNLANLAGVLDVDWHDERQPDDYPPGGALVFDLLKQKEGYAVRVSTWMPTLAALRKADFSDDAALVRHTLPLAPCKGQEICPLGTVVHWLDGRLDPASIDPSIPAMPVNQP</sequence>
<gene>
    <name evidence="2" type="ORF">ABIC75_000477</name>
</gene>
<dbReference type="EMBL" id="JBEPMU010000001">
    <property type="protein sequence ID" value="MET3650775.1"/>
    <property type="molecule type" value="Genomic_DNA"/>
</dbReference>
<dbReference type="Pfam" id="PF00328">
    <property type="entry name" value="His_Phos_2"/>
    <property type="match status" value="1"/>
</dbReference>
<keyword evidence="1" id="KW-0732">Signal</keyword>
<proteinExistence type="predicted"/>
<reference evidence="2 3" key="1">
    <citation type="submission" date="2024-06" db="EMBL/GenBank/DDBJ databases">
        <title>Sorghum-associated microbial communities from plants grown in Nebraska, USA.</title>
        <authorList>
            <person name="Schachtman D."/>
        </authorList>
    </citation>
    <scope>NUCLEOTIDE SEQUENCE [LARGE SCALE GENOMIC DNA]</scope>
    <source>
        <strain evidence="2 3">1073</strain>
    </source>
</reference>
<dbReference type="Gene3D" id="3.40.50.1240">
    <property type="entry name" value="Phosphoglycerate mutase-like"/>
    <property type="match status" value="2"/>
</dbReference>
<comment type="caution">
    <text evidence="2">The sequence shown here is derived from an EMBL/GenBank/DDBJ whole genome shotgun (WGS) entry which is preliminary data.</text>
</comment>
<evidence type="ECO:0000313" key="2">
    <source>
        <dbReference type="EMBL" id="MET3650775.1"/>
    </source>
</evidence>
<feature type="chain" id="PRO_5047222502" evidence="1">
    <location>
        <begin position="24"/>
        <end position="415"/>
    </location>
</feature>
<name>A0ABV2JPM2_9GAMM</name>
<evidence type="ECO:0000313" key="3">
    <source>
        <dbReference type="Proteomes" id="UP001549184"/>
    </source>
</evidence>
<dbReference type="InterPro" id="IPR000560">
    <property type="entry name" value="His_Pase_clade-2"/>
</dbReference>
<keyword evidence="3" id="KW-1185">Reference proteome</keyword>
<dbReference type="SUPFAM" id="SSF53254">
    <property type="entry name" value="Phosphoglycerate mutase-like"/>
    <property type="match status" value="1"/>
</dbReference>
<accession>A0ABV2JPM2</accession>